<gene>
    <name evidence="1" type="ORF">SAMN04488122_4171</name>
</gene>
<dbReference type="AlphaFoldDB" id="A0A1I0S6Q8"/>
<keyword evidence="2" id="KW-1185">Reference proteome</keyword>
<dbReference type="Proteomes" id="UP000199310">
    <property type="component" value="Unassembled WGS sequence"/>
</dbReference>
<sequence length="91" mass="10482">MNGHVNTPAWHQQTYCLTPEEISNPVEVLTTFCWEYSPSEIRTKLKDWYAASLSDEEADSKSIFVVYENIEKLIEAVYLINAQNSLLVNKL</sequence>
<proteinExistence type="predicted"/>
<dbReference type="STRING" id="29529.SAMN04488122_4171"/>
<accession>A0A1I0S6Q8</accession>
<dbReference type="EMBL" id="FOJG01000002">
    <property type="protein sequence ID" value="SEW51212.1"/>
    <property type="molecule type" value="Genomic_DNA"/>
</dbReference>
<evidence type="ECO:0000313" key="1">
    <source>
        <dbReference type="EMBL" id="SEW51212.1"/>
    </source>
</evidence>
<dbReference type="OrthoDB" id="678991at2"/>
<protein>
    <submittedName>
        <fullName evidence="1">Uncharacterized protein</fullName>
    </submittedName>
</protein>
<dbReference type="RefSeq" id="WP_089897654.1">
    <property type="nucleotide sequence ID" value="NZ_FOJG01000002.1"/>
</dbReference>
<evidence type="ECO:0000313" key="2">
    <source>
        <dbReference type="Proteomes" id="UP000199310"/>
    </source>
</evidence>
<organism evidence="1 2">
    <name type="scientific">Chitinophaga arvensicola</name>
    <dbReference type="NCBI Taxonomy" id="29529"/>
    <lineage>
        <taxon>Bacteria</taxon>
        <taxon>Pseudomonadati</taxon>
        <taxon>Bacteroidota</taxon>
        <taxon>Chitinophagia</taxon>
        <taxon>Chitinophagales</taxon>
        <taxon>Chitinophagaceae</taxon>
        <taxon>Chitinophaga</taxon>
    </lineage>
</organism>
<reference evidence="2" key="1">
    <citation type="submission" date="2016-10" db="EMBL/GenBank/DDBJ databases">
        <authorList>
            <person name="Varghese N."/>
            <person name="Submissions S."/>
        </authorList>
    </citation>
    <scope>NUCLEOTIDE SEQUENCE [LARGE SCALE GENOMIC DNA]</scope>
    <source>
        <strain evidence="2">DSM 3695</strain>
    </source>
</reference>
<name>A0A1I0S6Q8_9BACT</name>